<sequence length="331" mass="39032">MVIYNWVISQDCKYDKKYGIKANLKNIFSHSMVSIFLITLCFGYIIFSMKGIQILEQVNYSNKKLSIYEYIEIDKKLHWRALQSVLQNLILPLAIAPFVLAICYVLLRNRYFKFLICFFFLIEFHFSVFPLYDHFNRIFKVFGYKVEEYLLLTLVASIVIIKLLSVLLIGPNIGSFLFSNILISIFSLNCVLIVPYELLIIMLMIVSVCILLVLLQKIKGTLENQFKRINDVEKKQKIISFPTYYEIEPFLLVHFEFLTPKASSIIESLMYKEYEELIFNDKYKTIISMDIYRTPIYFWDLLFVSVLFGKVVLLDDYLLMLICYISVILVT</sequence>
<evidence type="ECO:0000256" key="1">
    <source>
        <dbReference type="SAM" id="Phobius"/>
    </source>
</evidence>
<organism evidence="2 3">
    <name type="scientific">Strongyloides venezuelensis</name>
    <name type="common">Threadworm</name>
    <dbReference type="NCBI Taxonomy" id="75913"/>
    <lineage>
        <taxon>Eukaryota</taxon>
        <taxon>Metazoa</taxon>
        <taxon>Ecdysozoa</taxon>
        <taxon>Nematoda</taxon>
        <taxon>Chromadorea</taxon>
        <taxon>Rhabditida</taxon>
        <taxon>Tylenchina</taxon>
        <taxon>Panagrolaimomorpha</taxon>
        <taxon>Strongyloidoidea</taxon>
        <taxon>Strongyloididae</taxon>
        <taxon>Strongyloides</taxon>
    </lineage>
</organism>
<proteinExistence type="predicted"/>
<feature type="transmembrane region" description="Helical" evidence="1">
    <location>
        <begin position="112"/>
        <end position="129"/>
    </location>
</feature>
<feature type="transmembrane region" description="Helical" evidence="1">
    <location>
        <begin position="89"/>
        <end position="107"/>
    </location>
</feature>
<keyword evidence="1" id="KW-0812">Transmembrane</keyword>
<protein>
    <submittedName>
        <fullName evidence="3">ABC transmembrane type-1 domain-containing protein</fullName>
    </submittedName>
</protein>
<dbReference type="Proteomes" id="UP000035680">
    <property type="component" value="Unassembled WGS sequence"/>
</dbReference>
<accession>A0A0K0FDK0</accession>
<evidence type="ECO:0000313" key="2">
    <source>
        <dbReference type="Proteomes" id="UP000035680"/>
    </source>
</evidence>
<keyword evidence="1" id="KW-1133">Transmembrane helix</keyword>
<reference evidence="3" key="2">
    <citation type="submission" date="2015-08" db="UniProtKB">
        <authorList>
            <consortium name="WormBaseParasite"/>
        </authorList>
    </citation>
    <scope>IDENTIFICATION</scope>
</reference>
<dbReference type="AlphaFoldDB" id="A0A0K0FDK0"/>
<feature type="transmembrane region" description="Helical" evidence="1">
    <location>
        <begin position="27"/>
        <end position="47"/>
    </location>
</feature>
<keyword evidence="1" id="KW-0472">Membrane</keyword>
<dbReference type="WBParaSite" id="SVE_0692600.1">
    <property type="protein sequence ID" value="SVE_0692600.1"/>
    <property type="gene ID" value="SVE_0692600"/>
</dbReference>
<keyword evidence="2" id="KW-1185">Reference proteome</keyword>
<feature type="transmembrane region" description="Helical" evidence="1">
    <location>
        <begin position="176"/>
        <end position="194"/>
    </location>
</feature>
<feature type="transmembrane region" description="Helical" evidence="1">
    <location>
        <begin position="297"/>
        <end position="330"/>
    </location>
</feature>
<name>A0A0K0FDK0_STRVS</name>
<feature type="transmembrane region" description="Helical" evidence="1">
    <location>
        <begin position="149"/>
        <end position="169"/>
    </location>
</feature>
<feature type="transmembrane region" description="Helical" evidence="1">
    <location>
        <begin position="200"/>
        <end position="218"/>
    </location>
</feature>
<evidence type="ECO:0000313" key="3">
    <source>
        <dbReference type="WBParaSite" id="SVE_0692600.1"/>
    </source>
</evidence>
<reference evidence="2" key="1">
    <citation type="submission" date="2014-07" db="EMBL/GenBank/DDBJ databases">
        <authorList>
            <person name="Martin A.A"/>
            <person name="De Silva N."/>
        </authorList>
    </citation>
    <scope>NUCLEOTIDE SEQUENCE</scope>
</reference>